<accession>A0A5E4VBD8</accession>
<dbReference type="GO" id="GO:0032993">
    <property type="term" value="C:protein-DNA complex"/>
    <property type="evidence" value="ECO:0007669"/>
    <property type="project" value="TreeGrafter"/>
</dbReference>
<reference evidence="12 13" key="1">
    <citation type="submission" date="2019-08" db="EMBL/GenBank/DDBJ databases">
        <authorList>
            <person name="Peeters C."/>
        </authorList>
    </citation>
    <scope>NUCLEOTIDE SEQUENCE [LARGE SCALE GENOMIC DNA]</scope>
    <source>
        <strain evidence="12 13">LMG 30175</strain>
    </source>
</reference>
<dbReference type="GO" id="GO:0006355">
    <property type="term" value="P:regulation of DNA-templated transcription"/>
    <property type="evidence" value="ECO:0007669"/>
    <property type="project" value="InterPro"/>
</dbReference>
<dbReference type="Gene3D" id="6.10.250.690">
    <property type="match status" value="1"/>
</dbReference>
<keyword evidence="7" id="KW-0804">Transcription</keyword>
<dbReference type="PANTHER" id="PTHR48111:SF35">
    <property type="entry name" value="TRANSCRIPTIONAL REGULATORY PROTEIN QSEB"/>
    <property type="match status" value="1"/>
</dbReference>
<evidence type="ECO:0000313" key="13">
    <source>
        <dbReference type="Proteomes" id="UP000414233"/>
    </source>
</evidence>
<evidence type="ECO:0000256" key="8">
    <source>
        <dbReference type="PROSITE-ProRule" id="PRU00169"/>
    </source>
</evidence>
<dbReference type="OrthoDB" id="9802426at2"/>
<feature type="DNA-binding region" description="OmpR/PhoB-type" evidence="9">
    <location>
        <begin position="124"/>
        <end position="218"/>
    </location>
</feature>
<dbReference type="InterPro" id="IPR011006">
    <property type="entry name" value="CheY-like_superfamily"/>
</dbReference>
<dbReference type="GO" id="GO:0000156">
    <property type="term" value="F:phosphorelay response regulator activity"/>
    <property type="evidence" value="ECO:0007669"/>
    <property type="project" value="TreeGrafter"/>
</dbReference>
<dbReference type="PROSITE" id="PS50110">
    <property type="entry name" value="RESPONSE_REGULATORY"/>
    <property type="match status" value="1"/>
</dbReference>
<dbReference type="Pfam" id="PF00486">
    <property type="entry name" value="Trans_reg_C"/>
    <property type="match status" value="1"/>
</dbReference>
<evidence type="ECO:0000259" key="10">
    <source>
        <dbReference type="PROSITE" id="PS50110"/>
    </source>
</evidence>
<dbReference type="GO" id="GO:0005829">
    <property type="term" value="C:cytosol"/>
    <property type="evidence" value="ECO:0007669"/>
    <property type="project" value="TreeGrafter"/>
</dbReference>
<dbReference type="InterPro" id="IPR036388">
    <property type="entry name" value="WH-like_DNA-bd_sf"/>
</dbReference>
<keyword evidence="6 9" id="KW-0238">DNA-binding</keyword>
<evidence type="ECO:0000256" key="7">
    <source>
        <dbReference type="ARBA" id="ARBA00023163"/>
    </source>
</evidence>
<dbReference type="SMART" id="SM00448">
    <property type="entry name" value="REC"/>
    <property type="match status" value="1"/>
</dbReference>
<gene>
    <name evidence="12" type="ORF">PTE30175_02482</name>
</gene>
<name>A0A5E4VBD8_9BURK</name>
<dbReference type="InterPro" id="IPR001867">
    <property type="entry name" value="OmpR/PhoB-type_DNA-bd"/>
</dbReference>
<dbReference type="SMART" id="SM00862">
    <property type="entry name" value="Trans_reg_C"/>
    <property type="match status" value="1"/>
</dbReference>
<evidence type="ECO:0000256" key="6">
    <source>
        <dbReference type="ARBA" id="ARBA00023125"/>
    </source>
</evidence>
<evidence type="ECO:0000259" key="11">
    <source>
        <dbReference type="PROSITE" id="PS51755"/>
    </source>
</evidence>
<evidence type="ECO:0000256" key="9">
    <source>
        <dbReference type="PROSITE-ProRule" id="PRU01091"/>
    </source>
</evidence>
<evidence type="ECO:0000256" key="4">
    <source>
        <dbReference type="ARBA" id="ARBA00023012"/>
    </source>
</evidence>
<sequence>MRVLLVEDDMLVSAGIVAGLRVHGLTVDAVSSAAQASLAASAGDFDACILDLGLPDSDGVDLLVKWRNCGVRLPVLILTARAALEHRVNGLRLGADDYLLKPFELDELIARLYAIVRRTSGWSSDKLTHGRVVLETTTREVFLDGSHVPMSRRELAVLEALMLNPSRVLTTDQLHGSVYGFSDGVESNALNVHIHHLRRKLGQQIVETVRGIGYKLGSPAP</sequence>
<keyword evidence="2" id="KW-0963">Cytoplasm</keyword>
<dbReference type="PANTHER" id="PTHR48111">
    <property type="entry name" value="REGULATOR OF RPOS"/>
    <property type="match status" value="1"/>
</dbReference>
<proteinExistence type="predicted"/>
<dbReference type="SUPFAM" id="SSF52172">
    <property type="entry name" value="CheY-like"/>
    <property type="match status" value="1"/>
</dbReference>
<evidence type="ECO:0000256" key="1">
    <source>
        <dbReference type="ARBA" id="ARBA00004496"/>
    </source>
</evidence>
<evidence type="ECO:0000256" key="3">
    <source>
        <dbReference type="ARBA" id="ARBA00022553"/>
    </source>
</evidence>
<dbReference type="InterPro" id="IPR039420">
    <property type="entry name" value="WalR-like"/>
</dbReference>
<dbReference type="InterPro" id="IPR001789">
    <property type="entry name" value="Sig_transdc_resp-reg_receiver"/>
</dbReference>
<evidence type="ECO:0000256" key="2">
    <source>
        <dbReference type="ARBA" id="ARBA00022490"/>
    </source>
</evidence>
<keyword evidence="4" id="KW-0902">Two-component regulatory system</keyword>
<dbReference type="AlphaFoldDB" id="A0A5E4VBD8"/>
<organism evidence="12 13">
    <name type="scientific">Pandoraea terrae</name>
    <dbReference type="NCBI Taxonomy" id="1537710"/>
    <lineage>
        <taxon>Bacteria</taxon>
        <taxon>Pseudomonadati</taxon>
        <taxon>Pseudomonadota</taxon>
        <taxon>Betaproteobacteria</taxon>
        <taxon>Burkholderiales</taxon>
        <taxon>Burkholderiaceae</taxon>
        <taxon>Pandoraea</taxon>
    </lineage>
</organism>
<feature type="domain" description="Response regulatory" evidence="10">
    <location>
        <begin position="2"/>
        <end position="116"/>
    </location>
</feature>
<evidence type="ECO:0000313" key="12">
    <source>
        <dbReference type="EMBL" id="VVE09431.1"/>
    </source>
</evidence>
<dbReference type="Gene3D" id="3.40.50.2300">
    <property type="match status" value="1"/>
</dbReference>
<keyword evidence="5" id="KW-0805">Transcription regulation</keyword>
<protein>
    <submittedName>
        <fullName evidence="12">DNA-binding response regulator</fullName>
    </submittedName>
</protein>
<keyword evidence="13" id="KW-1185">Reference proteome</keyword>
<comment type="subcellular location">
    <subcellularLocation>
        <location evidence="1">Cytoplasm</location>
    </subcellularLocation>
</comment>
<dbReference type="Gene3D" id="1.10.10.10">
    <property type="entry name" value="Winged helix-like DNA-binding domain superfamily/Winged helix DNA-binding domain"/>
    <property type="match status" value="1"/>
</dbReference>
<dbReference type="CDD" id="cd00383">
    <property type="entry name" value="trans_reg_C"/>
    <property type="match status" value="1"/>
</dbReference>
<dbReference type="Proteomes" id="UP000414233">
    <property type="component" value="Unassembled WGS sequence"/>
</dbReference>
<feature type="modified residue" description="4-aspartylphosphate" evidence="8">
    <location>
        <position position="51"/>
    </location>
</feature>
<dbReference type="PROSITE" id="PS51755">
    <property type="entry name" value="OMPR_PHOB"/>
    <property type="match status" value="1"/>
</dbReference>
<dbReference type="EMBL" id="CABPRZ010000009">
    <property type="protein sequence ID" value="VVE09431.1"/>
    <property type="molecule type" value="Genomic_DNA"/>
</dbReference>
<feature type="domain" description="OmpR/PhoB-type" evidence="11">
    <location>
        <begin position="124"/>
        <end position="218"/>
    </location>
</feature>
<dbReference type="Pfam" id="PF00072">
    <property type="entry name" value="Response_reg"/>
    <property type="match status" value="1"/>
</dbReference>
<evidence type="ECO:0000256" key="5">
    <source>
        <dbReference type="ARBA" id="ARBA00023015"/>
    </source>
</evidence>
<keyword evidence="3 8" id="KW-0597">Phosphoprotein</keyword>
<dbReference type="GO" id="GO:0000976">
    <property type="term" value="F:transcription cis-regulatory region binding"/>
    <property type="evidence" value="ECO:0007669"/>
    <property type="project" value="TreeGrafter"/>
</dbReference>